<dbReference type="NCBIfam" id="NF010396">
    <property type="entry name" value="PRK13824.1"/>
    <property type="match status" value="1"/>
</dbReference>
<dbReference type="InterPro" id="IPR021760">
    <property type="entry name" value="RepC_C"/>
</dbReference>
<organism evidence="4 5">
    <name type="scientific">Rhizobium metallidurans</name>
    <dbReference type="NCBI Taxonomy" id="1265931"/>
    <lineage>
        <taxon>Bacteria</taxon>
        <taxon>Pseudomonadati</taxon>
        <taxon>Pseudomonadota</taxon>
        <taxon>Alphaproteobacteria</taxon>
        <taxon>Hyphomicrobiales</taxon>
        <taxon>Rhizobiaceae</taxon>
        <taxon>Rhizobium/Agrobacterium group</taxon>
        <taxon>Rhizobium</taxon>
    </lineage>
</organism>
<dbReference type="SUPFAM" id="SSF46785">
    <property type="entry name" value="Winged helix' DNA-binding domain"/>
    <property type="match status" value="1"/>
</dbReference>
<dbReference type="InterPro" id="IPR005090">
    <property type="entry name" value="RepC_N"/>
</dbReference>
<sequence>MKKVKVMEGQFVTTPFGRRAMSLGMLANQVRAQQIKPGYSIDKWKLYRSLCEAKPLLGVTDRALAVLNALLSFYPQNELSEESGLVVFPSNAQLSLRSHGMAEQTIRRHLAALVDAGLLTRKDSPNGKRYARKDRSGSIRDAFGFSLAPLLARAEEIEHLAAKVIAEKLYVQHLREQISLFRRDIAKLIEAAIADQVPGEWAATFNEFRDIVESVPRAPTTTELEVVCDLIERLRLKVLNHLDLQLKLQNLSANPYQTERHIQNSNSESILDSEAPAQIANEQHAGGHNVERDREDAHDASPRGSVSVSIPSLPEPTMVGSDDRAATVESKAGDNRGSELKSFPLGLVLQACPDIAAYGPGGGIRSWRDLISAASVVKSMLGVTPSAYHDACTIMGYDNAATVIACILQRATKINSAGGYLRDLTRRTEKGEFAIGPMLMSLVRSNGEPVTLQS</sequence>
<dbReference type="EMBL" id="JACIDW010000001">
    <property type="protein sequence ID" value="MBB3962868.1"/>
    <property type="molecule type" value="Genomic_DNA"/>
</dbReference>
<name>A0A7W6CPM0_9HYPH</name>
<evidence type="ECO:0000259" key="3">
    <source>
        <dbReference type="Pfam" id="PF11800"/>
    </source>
</evidence>
<dbReference type="InterPro" id="IPR036390">
    <property type="entry name" value="WH_DNA-bd_sf"/>
</dbReference>
<evidence type="ECO:0000313" key="5">
    <source>
        <dbReference type="Proteomes" id="UP000582090"/>
    </source>
</evidence>
<feature type="compositionally biased region" description="Basic and acidic residues" evidence="1">
    <location>
        <begin position="289"/>
        <end position="301"/>
    </location>
</feature>
<dbReference type="Proteomes" id="UP000582090">
    <property type="component" value="Unassembled WGS sequence"/>
</dbReference>
<dbReference type="Pfam" id="PF11800">
    <property type="entry name" value="RP-C_C"/>
    <property type="match status" value="1"/>
</dbReference>
<accession>A0A7W6CPM0</accession>
<evidence type="ECO:0000313" key="4">
    <source>
        <dbReference type="EMBL" id="MBB3962868.1"/>
    </source>
</evidence>
<evidence type="ECO:0000256" key="1">
    <source>
        <dbReference type="SAM" id="MobiDB-lite"/>
    </source>
</evidence>
<feature type="compositionally biased region" description="Basic and acidic residues" evidence="1">
    <location>
        <begin position="321"/>
        <end position="336"/>
    </location>
</feature>
<feature type="region of interest" description="Disordered" evidence="1">
    <location>
        <begin position="283"/>
        <end position="336"/>
    </location>
</feature>
<dbReference type="AlphaFoldDB" id="A0A7W6CPM0"/>
<proteinExistence type="predicted"/>
<protein>
    <submittedName>
        <fullName evidence="4">Replication initiation protein RepC</fullName>
    </submittedName>
</protein>
<feature type="domain" description="Plasmid replication protein C N-terminal" evidence="2">
    <location>
        <begin position="19"/>
        <end position="192"/>
    </location>
</feature>
<gene>
    <name evidence="4" type="ORF">GGQ67_000486</name>
</gene>
<keyword evidence="5" id="KW-1185">Reference proteome</keyword>
<feature type="domain" description="Plasmid replication protein C C-terminal" evidence="3">
    <location>
        <begin position="344"/>
        <end position="444"/>
    </location>
</feature>
<dbReference type="InterPro" id="IPR047611">
    <property type="entry name" value="RepABC_RepC"/>
</dbReference>
<dbReference type="NCBIfam" id="NF040974">
    <property type="entry name" value="RepABC_RepC"/>
    <property type="match status" value="1"/>
</dbReference>
<evidence type="ECO:0000259" key="2">
    <source>
        <dbReference type="Pfam" id="PF03428"/>
    </source>
</evidence>
<comment type="caution">
    <text evidence="4">The sequence shown here is derived from an EMBL/GenBank/DDBJ whole genome shotgun (WGS) entry which is preliminary data.</text>
</comment>
<dbReference type="Gene3D" id="1.10.10.10">
    <property type="entry name" value="Winged helix-like DNA-binding domain superfamily/Winged helix DNA-binding domain"/>
    <property type="match status" value="1"/>
</dbReference>
<dbReference type="Pfam" id="PF03428">
    <property type="entry name" value="RP-C"/>
    <property type="match status" value="1"/>
</dbReference>
<reference evidence="4 5" key="1">
    <citation type="submission" date="2020-08" db="EMBL/GenBank/DDBJ databases">
        <title>Genomic Encyclopedia of Type Strains, Phase IV (KMG-IV): sequencing the most valuable type-strain genomes for metagenomic binning, comparative biology and taxonomic classification.</title>
        <authorList>
            <person name="Goeker M."/>
        </authorList>
    </citation>
    <scope>NUCLEOTIDE SEQUENCE [LARGE SCALE GENOMIC DNA]</scope>
    <source>
        <strain evidence="4 5">DSM 26575</strain>
    </source>
</reference>
<dbReference type="InterPro" id="IPR036388">
    <property type="entry name" value="WH-like_DNA-bd_sf"/>
</dbReference>